<feature type="domain" description="RING-type" evidence="7">
    <location>
        <begin position="78"/>
        <end position="115"/>
    </location>
</feature>
<proteinExistence type="predicted"/>
<dbReference type="InterPro" id="IPR001841">
    <property type="entry name" value="Znf_RING"/>
</dbReference>
<evidence type="ECO:0000259" key="7">
    <source>
        <dbReference type="PROSITE" id="PS50089"/>
    </source>
</evidence>
<dbReference type="Pfam" id="PF13923">
    <property type="entry name" value="zf-C3HC4_2"/>
    <property type="match status" value="1"/>
</dbReference>
<dbReference type="Pfam" id="PF13445">
    <property type="entry name" value="zf-RING_UBOX"/>
    <property type="match status" value="1"/>
</dbReference>
<feature type="region of interest" description="Disordered" evidence="6">
    <location>
        <begin position="315"/>
        <end position="335"/>
    </location>
</feature>
<dbReference type="Gene3D" id="3.30.40.10">
    <property type="entry name" value="Zinc/RING finger domain, C3HC4 (zinc finger)"/>
    <property type="match status" value="2"/>
</dbReference>
<dbReference type="GeneID" id="107123726"/>
<dbReference type="InterPro" id="IPR015947">
    <property type="entry name" value="PUA-like_sf"/>
</dbReference>
<keyword evidence="3" id="KW-0862">Zinc</keyword>
<dbReference type="RefSeq" id="XP_015282542.1">
    <property type="nucleotide sequence ID" value="XM_015427056.1"/>
</dbReference>
<dbReference type="Gene3D" id="2.30.130.40">
    <property type="entry name" value="LON domain-like"/>
    <property type="match status" value="1"/>
</dbReference>
<dbReference type="InterPro" id="IPR017907">
    <property type="entry name" value="Znf_RING_CS"/>
</dbReference>
<dbReference type="SMART" id="SM00464">
    <property type="entry name" value="LON"/>
    <property type="match status" value="1"/>
</dbReference>
<dbReference type="PANTHER" id="PTHR23327">
    <property type="entry name" value="RING FINGER PROTEIN 127"/>
    <property type="match status" value="1"/>
</dbReference>
<evidence type="ECO:0000313" key="9">
    <source>
        <dbReference type="Proteomes" id="UP000694871"/>
    </source>
</evidence>
<feature type="domain" description="RING-type" evidence="7">
    <location>
        <begin position="357"/>
        <end position="395"/>
    </location>
</feature>
<keyword evidence="2 4" id="KW-0863">Zinc-finger</keyword>
<dbReference type="InterPro" id="IPR013083">
    <property type="entry name" value="Znf_RING/FYVE/PHD"/>
</dbReference>
<evidence type="ECO:0000259" key="8">
    <source>
        <dbReference type="PROSITE" id="PS51787"/>
    </source>
</evidence>
<dbReference type="InterPro" id="IPR011990">
    <property type="entry name" value="TPR-like_helical_dom_sf"/>
</dbReference>
<evidence type="ECO:0000256" key="3">
    <source>
        <dbReference type="ARBA" id="ARBA00022833"/>
    </source>
</evidence>
<keyword evidence="9" id="KW-1185">Reference proteome</keyword>
<dbReference type="PROSITE" id="PS51787">
    <property type="entry name" value="LON_N"/>
    <property type="match status" value="1"/>
</dbReference>
<accession>A0ABM1L9A5</accession>
<dbReference type="InterPro" id="IPR046336">
    <property type="entry name" value="Lon_prtase_N_sf"/>
</dbReference>
<evidence type="ECO:0000256" key="4">
    <source>
        <dbReference type="PROSITE-ProRule" id="PRU00175"/>
    </source>
</evidence>
<dbReference type="SMART" id="SM00184">
    <property type="entry name" value="RING"/>
    <property type="match status" value="2"/>
</dbReference>
<dbReference type="InterPro" id="IPR019734">
    <property type="entry name" value="TPR_rpt"/>
</dbReference>
<feature type="compositionally biased region" description="Basic and acidic residues" evidence="6">
    <location>
        <begin position="285"/>
        <end position="296"/>
    </location>
</feature>
<dbReference type="Pfam" id="PF02190">
    <property type="entry name" value="LON_substr_bdg"/>
    <property type="match status" value="1"/>
</dbReference>
<dbReference type="PANTHER" id="PTHR23327:SF41">
    <property type="entry name" value="LON PEPTIDASE N-TERMINAL DOMAIN AND RING FINGER PROTEIN 3"/>
    <property type="match status" value="1"/>
</dbReference>
<sequence>MRPPEWQGLLQQADALAHGGKLPEALRLYQLASRHRQLRAEQLDELVACLARNVRSKEGSSAAWPPSALRRGWEVFGCHKCQGFLYEPVSLLCGHTFCKRCLERDRQPAVCGLCREREGDGGARRLRVNVILSNVLAKWFPRQVKASQLRHEGNRLYKEKKPQAALQKYNEAVSLAPNDHLLYSNRSQINSTLKCCEEALHDAEMACRLQPYWLKGHLRKGQALANLGKTEEALHEFLFCLAVDVGNRTAKSEAQRVNVEQNKSLTEDRKEVNCGSVGKSAPATESEKDTVGDKGRNSSVPELAQKCRLLKRKHYSEESPDANVPSKIMKRDPNEENGARAGNCVLFEFVDSSDLECSLCMRLFYEPVTTPCGHTFCLKCLERCLDHNPKCPLCKEGLSECLAMRKHCKNVLMEELIAKYLPDELTERRKLHEEEIAELSNLNKNVPIFVCTMAYPTVPCPLHIFEPCYRLMIRRCMETGTKQFGMCIGDPVKGFADYGCMLEIRNVEFFADGRSVVDSIGKRRFKVIQHSQRDGYNTADIEYIEDQMVQGEEYAELIVLHDSVYNQAYMWFNSLKPALKSRILGHFGPMPVKDLELQANPNGPSWCWWVLAVLPLESRAQLPFLAMTSLKERLDAIRRILTFMSRARSR</sequence>
<feature type="domain" description="Lon N-terminal" evidence="8">
    <location>
        <begin position="436"/>
        <end position="645"/>
    </location>
</feature>
<protein>
    <submittedName>
        <fullName evidence="10">LON peptidase N-terminal domain and RING finger protein 3</fullName>
    </submittedName>
</protein>
<feature type="repeat" description="TPR" evidence="5">
    <location>
        <begin position="146"/>
        <end position="179"/>
    </location>
</feature>
<evidence type="ECO:0000256" key="2">
    <source>
        <dbReference type="ARBA" id="ARBA00022771"/>
    </source>
</evidence>
<evidence type="ECO:0000256" key="6">
    <source>
        <dbReference type="SAM" id="MobiDB-lite"/>
    </source>
</evidence>
<dbReference type="InterPro" id="IPR027370">
    <property type="entry name" value="Znf-RING_euk"/>
</dbReference>
<gene>
    <name evidence="10" type="primary">LONRF3</name>
</gene>
<keyword evidence="1" id="KW-0479">Metal-binding</keyword>
<dbReference type="SUPFAM" id="SSF88697">
    <property type="entry name" value="PUA domain-like"/>
    <property type="match status" value="1"/>
</dbReference>
<organism evidence="9 10">
    <name type="scientific">Gekko japonicus</name>
    <name type="common">Schlegel's Japanese gecko</name>
    <dbReference type="NCBI Taxonomy" id="146911"/>
    <lineage>
        <taxon>Eukaryota</taxon>
        <taxon>Metazoa</taxon>
        <taxon>Chordata</taxon>
        <taxon>Craniata</taxon>
        <taxon>Vertebrata</taxon>
        <taxon>Euteleostomi</taxon>
        <taxon>Lepidosauria</taxon>
        <taxon>Squamata</taxon>
        <taxon>Bifurcata</taxon>
        <taxon>Gekkota</taxon>
        <taxon>Gekkonidae</taxon>
        <taxon>Gekkoninae</taxon>
        <taxon>Gekko</taxon>
    </lineage>
</organism>
<dbReference type="PROSITE" id="PS50005">
    <property type="entry name" value="TPR"/>
    <property type="match status" value="1"/>
</dbReference>
<dbReference type="CDD" id="cd16514">
    <property type="entry name" value="RING-HC_LONFs_rpt2"/>
    <property type="match status" value="1"/>
</dbReference>
<dbReference type="SUPFAM" id="SSF48452">
    <property type="entry name" value="TPR-like"/>
    <property type="match status" value="1"/>
</dbReference>
<dbReference type="Proteomes" id="UP000694871">
    <property type="component" value="Unplaced"/>
</dbReference>
<reference evidence="10" key="1">
    <citation type="submission" date="2025-08" db="UniProtKB">
        <authorList>
            <consortium name="RefSeq"/>
        </authorList>
    </citation>
    <scope>IDENTIFICATION</scope>
</reference>
<evidence type="ECO:0000256" key="1">
    <source>
        <dbReference type="ARBA" id="ARBA00022723"/>
    </source>
</evidence>
<dbReference type="SUPFAM" id="SSF57850">
    <property type="entry name" value="RING/U-box"/>
    <property type="match status" value="2"/>
</dbReference>
<dbReference type="InterPro" id="IPR003111">
    <property type="entry name" value="Lon_prtase_N"/>
</dbReference>
<dbReference type="SMART" id="SM00028">
    <property type="entry name" value="TPR"/>
    <property type="match status" value="4"/>
</dbReference>
<feature type="region of interest" description="Disordered" evidence="6">
    <location>
        <begin position="258"/>
        <end position="298"/>
    </location>
</feature>
<dbReference type="CDD" id="cd16513">
    <property type="entry name" value="RING-HC_LONFs_rpt1"/>
    <property type="match status" value="1"/>
</dbReference>
<name>A0ABM1L9A5_GEKJA</name>
<dbReference type="Gene3D" id="1.25.40.10">
    <property type="entry name" value="Tetratricopeptide repeat domain"/>
    <property type="match status" value="1"/>
</dbReference>
<evidence type="ECO:0000256" key="5">
    <source>
        <dbReference type="PROSITE-ProRule" id="PRU00339"/>
    </source>
</evidence>
<evidence type="ECO:0000313" key="10">
    <source>
        <dbReference type="RefSeq" id="XP_015282542.1"/>
    </source>
</evidence>
<dbReference type="PROSITE" id="PS50089">
    <property type="entry name" value="ZF_RING_2"/>
    <property type="match status" value="2"/>
</dbReference>
<dbReference type="PROSITE" id="PS00518">
    <property type="entry name" value="ZF_RING_1"/>
    <property type="match status" value="2"/>
</dbReference>
<keyword evidence="5" id="KW-0802">TPR repeat</keyword>